<feature type="compositionally biased region" description="Low complexity" evidence="1">
    <location>
        <begin position="86"/>
        <end position="96"/>
    </location>
</feature>
<keyword evidence="3" id="KW-1185">Reference proteome</keyword>
<feature type="region of interest" description="Disordered" evidence="1">
    <location>
        <begin position="63"/>
        <end position="96"/>
    </location>
</feature>
<evidence type="ECO:0000313" key="2">
    <source>
        <dbReference type="EMBL" id="MCD7469963.1"/>
    </source>
</evidence>
<dbReference type="EMBL" id="JACEIK010001512">
    <property type="protein sequence ID" value="MCD7469963.1"/>
    <property type="molecule type" value="Genomic_DNA"/>
</dbReference>
<feature type="region of interest" description="Disordered" evidence="1">
    <location>
        <begin position="271"/>
        <end position="300"/>
    </location>
</feature>
<reference evidence="2 3" key="1">
    <citation type="journal article" date="2021" name="BMC Genomics">
        <title>Datura genome reveals duplications of psychoactive alkaloid biosynthetic genes and high mutation rate following tissue culture.</title>
        <authorList>
            <person name="Rajewski A."/>
            <person name="Carter-House D."/>
            <person name="Stajich J."/>
            <person name="Litt A."/>
        </authorList>
    </citation>
    <scope>NUCLEOTIDE SEQUENCE [LARGE SCALE GENOMIC DNA]</scope>
    <source>
        <strain evidence="2">AR-01</strain>
    </source>
</reference>
<organism evidence="2 3">
    <name type="scientific">Datura stramonium</name>
    <name type="common">Jimsonweed</name>
    <name type="synonym">Common thornapple</name>
    <dbReference type="NCBI Taxonomy" id="4076"/>
    <lineage>
        <taxon>Eukaryota</taxon>
        <taxon>Viridiplantae</taxon>
        <taxon>Streptophyta</taxon>
        <taxon>Embryophyta</taxon>
        <taxon>Tracheophyta</taxon>
        <taxon>Spermatophyta</taxon>
        <taxon>Magnoliopsida</taxon>
        <taxon>eudicotyledons</taxon>
        <taxon>Gunneridae</taxon>
        <taxon>Pentapetalae</taxon>
        <taxon>asterids</taxon>
        <taxon>lamiids</taxon>
        <taxon>Solanales</taxon>
        <taxon>Solanaceae</taxon>
        <taxon>Solanoideae</taxon>
        <taxon>Datureae</taxon>
        <taxon>Datura</taxon>
    </lineage>
</organism>
<gene>
    <name evidence="2" type="ORF">HAX54_009458</name>
</gene>
<comment type="caution">
    <text evidence="2">The sequence shown here is derived from an EMBL/GenBank/DDBJ whole genome shotgun (WGS) entry which is preliminary data.</text>
</comment>
<accession>A0ABS8TFQ5</accession>
<sequence>MVQNQHHQGRYDEMITTIQRVPTSNYHSPMNLSFFEMASMVISINDGAATPELEMENFHRVPHGAKEKVPDNPKGSNPQNPKEKGPQNPNDVVPQNPKQQVVANTSPLHHGSLDTIETVSSPLPHGSPISVLAVGVVRGKVYGQEDVRGGLVGGKENPIEPISTPSKRQIIPAIQKDIDEANHFIYDHPQYATGGQNISYDQTLDSNTETPPNFQNPTSIACDPPDPVFAVCNLNTLGSKDFDAHKYRQTFGATTSQMSDAQVKEFTDQQGLSPRAVSHFSPGSRTGPPATRTRLRVKTH</sequence>
<evidence type="ECO:0000313" key="3">
    <source>
        <dbReference type="Proteomes" id="UP000823775"/>
    </source>
</evidence>
<proteinExistence type="predicted"/>
<protein>
    <submittedName>
        <fullName evidence="2">Uncharacterized protein</fullName>
    </submittedName>
</protein>
<name>A0ABS8TFQ5_DATST</name>
<dbReference type="Proteomes" id="UP000823775">
    <property type="component" value="Unassembled WGS sequence"/>
</dbReference>
<evidence type="ECO:0000256" key="1">
    <source>
        <dbReference type="SAM" id="MobiDB-lite"/>
    </source>
</evidence>